<proteinExistence type="predicted"/>
<dbReference type="EMBL" id="NCKW01007997">
    <property type="protein sequence ID" value="POM68930.1"/>
    <property type="molecule type" value="Genomic_DNA"/>
</dbReference>
<dbReference type="Proteomes" id="UP000237271">
    <property type="component" value="Unassembled WGS sequence"/>
</dbReference>
<organism evidence="1 2">
    <name type="scientific">Phytophthora palmivora</name>
    <dbReference type="NCBI Taxonomy" id="4796"/>
    <lineage>
        <taxon>Eukaryota</taxon>
        <taxon>Sar</taxon>
        <taxon>Stramenopiles</taxon>
        <taxon>Oomycota</taxon>
        <taxon>Peronosporomycetes</taxon>
        <taxon>Peronosporales</taxon>
        <taxon>Peronosporaceae</taxon>
        <taxon>Phytophthora</taxon>
    </lineage>
</organism>
<keyword evidence="2" id="KW-1185">Reference proteome</keyword>
<dbReference type="AlphaFoldDB" id="A0A2P4XTP6"/>
<evidence type="ECO:0000313" key="1">
    <source>
        <dbReference type="EMBL" id="POM68930.1"/>
    </source>
</evidence>
<protein>
    <submittedName>
        <fullName evidence="1">Uncharacterized protein</fullName>
    </submittedName>
</protein>
<name>A0A2P4XTP6_9STRA</name>
<sequence length="267" mass="30830">MAAPAHDMAALAGSMRTTPLFTPILPPRIASIFHEELVKWKRERREHEAKLRGRCRVSGEVYIAVEYVIDAFESDLFDVFCDLKLQILVAEVAEGVLVADIKHTEDNVKNNTLPEIKTLFKKHLKISMGESDVKARIFDYFRIFSRITGSQREADGVREKCKRLMLSLQPSTLKQEVKLCQVIERNDNQYEHSSAKATANASKPTVKPLGPCPKCKEMHWLHECIQVIEDKKEDLFQRLRDPKKAKESRPKHELTEIYCQYKICYKD</sequence>
<evidence type="ECO:0000313" key="2">
    <source>
        <dbReference type="Proteomes" id="UP000237271"/>
    </source>
</evidence>
<reference evidence="1 2" key="1">
    <citation type="journal article" date="2017" name="Genome Biol. Evol.">
        <title>Phytophthora megakarya and P. palmivora, closely related causal agents of cacao black pod rot, underwent increases in genome sizes and gene numbers by different mechanisms.</title>
        <authorList>
            <person name="Ali S.S."/>
            <person name="Shao J."/>
            <person name="Lary D.J."/>
            <person name="Kronmiller B."/>
            <person name="Shen D."/>
            <person name="Strem M.D."/>
            <person name="Amoako-Attah I."/>
            <person name="Akrofi A.Y."/>
            <person name="Begoude B.A."/>
            <person name="Ten Hoopen G.M."/>
            <person name="Coulibaly K."/>
            <person name="Kebe B.I."/>
            <person name="Melnick R.L."/>
            <person name="Guiltinan M.J."/>
            <person name="Tyler B.M."/>
            <person name="Meinhardt L.W."/>
            <person name="Bailey B.A."/>
        </authorList>
    </citation>
    <scope>NUCLEOTIDE SEQUENCE [LARGE SCALE GENOMIC DNA]</scope>
    <source>
        <strain evidence="2">sbr112.9</strain>
    </source>
</reference>
<dbReference type="OrthoDB" id="117828at2759"/>
<accession>A0A2P4XTP6</accession>
<gene>
    <name evidence="1" type="ORF">PHPALM_14845</name>
</gene>
<comment type="caution">
    <text evidence="1">The sequence shown here is derived from an EMBL/GenBank/DDBJ whole genome shotgun (WGS) entry which is preliminary data.</text>
</comment>